<keyword evidence="2" id="KW-1185">Reference proteome</keyword>
<evidence type="ECO:0000313" key="1">
    <source>
        <dbReference type="EMBL" id="CAE14700.1"/>
    </source>
</evidence>
<name>Q6NE16_9CAUD</name>
<evidence type="ECO:0000313" key="2">
    <source>
        <dbReference type="Proteomes" id="UP000509470"/>
    </source>
</evidence>
<organism evidence="1 2">
    <name type="scientific">Leptospira phage LE1</name>
    <dbReference type="NCBI Taxonomy" id="137511"/>
    <lineage>
        <taxon>Viruses</taxon>
        <taxon>Duplodnaviria</taxon>
        <taxon>Heunggongvirae</taxon>
        <taxon>Uroviricota</taxon>
        <taxon>Caudoviricetes</taxon>
        <taxon>Saintgironsvirus</taxon>
        <taxon>Saintgironsvirus LE1</taxon>
    </lineage>
</organism>
<protein>
    <submittedName>
        <fullName evidence="1">Uncharacterized protein</fullName>
    </submittedName>
</protein>
<proteinExistence type="predicted"/>
<sequence length="252" mass="28536">MSITNVLSQIKKRPENFPRYFSVLREAAEKIQSRWLFMAGERAKLGVKAGGLGWWGVQYLSRGQVQIEQQGIGYKIFYSKGSGNYNVEKIAEDGRSSFDIVQSLLNNSKKVRISKGGKKYLIVPMASNESQADVVMKIIGSYKEESPNGGFVTRNKYNYSKLTDKKKGTKTFQFSQKQERGGSSSSNHNLIMVTSDSQWKPYPEIKGQKFSAKMQKVADQLLSSEPFLKALAEAIIIDLQENRIKLQKEKRK</sequence>
<accession>Q6NE16</accession>
<dbReference type="Proteomes" id="UP000509470">
    <property type="component" value="Segment"/>
</dbReference>
<gene>
    <name evidence="1" type="ORF">LE1-0027</name>
</gene>
<reference evidence="2" key="1">
    <citation type="journal article" date="2000" name="J. Bacteriol.">
        <title>The LE1 bacteriophage replicates as a plasmid within Leptospira biflexa: construction of an L. biflexa-Escherichia coli shuttle vector.</title>
        <authorList>
            <person name="Saint Girons I."/>
            <person name="Bourhy P."/>
            <person name="Ottone C."/>
            <person name="Picardeau M."/>
            <person name="Yelton D."/>
            <person name="Hendrix R.W."/>
            <person name="Glaser P."/>
            <person name="Charon N."/>
        </authorList>
    </citation>
    <scope>NUCLEOTIDE SEQUENCE [LARGE SCALE GENOMIC DNA]</scope>
</reference>
<dbReference type="EMBL" id="BX571876">
    <property type="protein sequence ID" value="CAE14700.1"/>
    <property type="molecule type" value="Genomic_DNA"/>
</dbReference>